<dbReference type="EMBL" id="SDHW01000001">
    <property type="protein sequence ID" value="RXK62733.1"/>
    <property type="molecule type" value="Genomic_DNA"/>
</dbReference>
<name>A0A4Q1CNR0_9BACT</name>
<dbReference type="Proteomes" id="UP000290204">
    <property type="component" value="Unassembled WGS sequence"/>
</dbReference>
<keyword evidence="7 9" id="KW-0472">Membrane</keyword>
<feature type="transmembrane region" description="Helical" evidence="9">
    <location>
        <begin position="256"/>
        <end position="273"/>
    </location>
</feature>
<evidence type="ECO:0000313" key="11">
    <source>
        <dbReference type="Proteomes" id="UP000290204"/>
    </source>
</evidence>
<dbReference type="InterPro" id="IPR044669">
    <property type="entry name" value="YneE/VCCN1/2-like"/>
</dbReference>
<evidence type="ECO:0000256" key="3">
    <source>
        <dbReference type="ARBA" id="ARBA00022475"/>
    </source>
</evidence>
<evidence type="ECO:0000256" key="1">
    <source>
        <dbReference type="ARBA" id="ARBA00004651"/>
    </source>
</evidence>
<keyword evidence="11" id="KW-1185">Reference proteome</keyword>
<comment type="subcellular location">
    <subcellularLocation>
        <location evidence="1">Cell membrane</location>
        <topology evidence="1">Multi-pass membrane protein</topology>
    </subcellularLocation>
</comment>
<dbReference type="OrthoDB" id="445589at2"/>
<evidence type="ECO:0000313" key="10">
    <source>
        <dbReference type="EMBL" id="RXK62733.1"/>
    </source>
</evidence>
<feature type="transmembrane region" description="Helical" evidence="9">
    <location>
        <begin position="40"/>
        <end position="62"/>
    </location>
</feature>
<keyword evidence="5 9" id="KW-1133">Transmembrane helix</keyword>
<proteinExistence type="inferred from homology"/>
<dbReference type="GO" id="GO:0005254">
    <property type="term" value="F:chloride channel activity"/>
    <property type="evidence" value="ECO:0007669"/>
    <property type="project" value="InterPro"/>
</dbReference>
<evidence type="ECO:0000256" key="8">
    <source>
        <dbReference type="ARBA" id="ARBA00034708"/>
    </source>
</evidence>
<dbReference type="Pfam" id="PF25539">
    <property type="entry name" value="Bestrophin_2"/>
    <property type="match status" value="1"/>
</dbReference>
<sequence>MHAGKQYSLKEFIFWTRTAIYKMLLFATVPTVLFELFNCHWLTIPWVPIAMIGTAAAFIVGFRNTQTYNRLWEARQIYGSIVNSSRAWGLMARDFVSNKEAQQQLVYRHIAWLTALRFQLRENRVWESINKHYNKEYQQHYTVPEMHSNLADELTPLLSAKEKEYLLQKKNRATQLIALQSEQLKQLKQEGAVDPLNYIELQNILNALLEHQGRCERIKNFPYPRQFASINKFFVYLFIFLVPFGLLNEFQKLGEHYVWLNIPFSLIVSWVFLSMERVGEATENPFEGSANDVPISALSRTIEIDLREMLDETDLPPAIQPVNKILM</sequence>
<evidence type="ECO:0000256" key="2">
    <source>
        <dbReference type="ARBA" id="ARBA00022448"/>
    </source>
</evidence>
<keyword evidence="3" id="KW-1003">Cell membrane</keyword>
<dbReference type="GO" id="GO:0005886">
    <property type="term" value="C:plasma membrane"/>
    <property type="evidence" value="ECO:0007669"/>
    <property type="project" value="UniProtKB-SubCell"/>
</dbReference>
<evidence type="ECO:0000256" key="5">
    <source>
        <dbReference type="ARBA" id="ARBA00022989"/>
    </source>
</evidence>
<feature type="transmembrane region" description="Helical" evidence="9">
    <location>
        <begin position="12"/>
        <end position="34"/>
    </location>
</feature>
<dbReference type="RefSeq" id="WP_129130103.1">
    <property type="nucleotide sequence ID" value="NZ_SDHW01000001.1"/>
</dbReference>
<dbReference type="PANTHER" id="PTHR33281:SF19">
    <property type="entry name" value="VOLTAGE-DEPENDENT ANION CHANNEL-FORMING PROTEIN YNEE"/>
    <property type="match status" value="1"/>
</dbReference>
<evidence type="ECO:0000256" key="9">
    <source>
        <dbReference type="SAM" id="Phobius"/>
    </source>
</evidence>
<feature type="transmembrane region" description="Helical" evidence="9">
    <location>
        <begin position="233"/>
        <end position="250"/>
    </location>
</feature>
<protein>
    <submittedName>
        <fullName evidence="10">Multidrug transporter</fullName>
    </submittedName>
</protein>
<comment type="caution">
    <text evidence="10">The sequence shown here is derived from an EMBL/GenBank/DDBJ whole genome shotgun (WGS) entry which is preliminary data.</text>
</comment>
<evidence type="ECO:0000256" key="6">
    <source>
        <dbReference type="ARBA" id="ARBA00023065"/>
    </source>
</evidence>
<comment type="similarity">
    <text evidence="8">Belongs to the anion channel-forming bestrophin (TC 1.A.46) family.</text>
</comment>
<organism evidence="10 11">
    <name type="scientific">Lacibacter luteus</name>
    <dbReference type="NCBI Taxonomy" id="2508719"/>
    <lineage>
        <taxon>Bacteria</taxon>
        <taxon>Pseudomonadati</taxon>
        <taxon>Bacteroidota</taxon>
        <taxon>Chitinophagia</taxon>
        <taxon>Chitinophagales</taxon>
        <taxon>Chitinophagaceae</taxon>
        <taxon>Lacibacter</taxon>
    </lineage>
</organism>
<dbReference type="AlphaFoldDB" id="A0A4Q1CNR0"/>
<keyword evidence="4 9" id="KW-0812">Transmembrane</keyword>
<accession>A0A4Q1CNR0</accession>
<dbReference type="PANTHER" id="PTHR33281">
    <property type="entry name" value="UPF0187 PROTEIN YNEE"/>
    <property type="match status" value="1"/>
</dbReference>
<reference evidence="10 11" key="1">
    <citation type="submission" date="2019-01" db="EMBL/GenBank/DDBJ databases">
        <title>Lacibacter sp. strain TTM-7.</title>
        <authorList>
            <person name="Chen W.-M."/>
        </authorList>
    </citation>
    <scope>NUCLEOTIDE SEQUENCE [LARGE SCALE GENOMIC DNA]</scope>
    <source>
        <strain evidence="10 11">TTM-7</strain>
    </source>
</reference>
<keyword evidence="6" id="KW-0406">Ion transport</keyword>
<evidence type="ECO:0000256" key="4">
    <source>
        <dbReference type="ARBA" id="ARBA00022692"/>
    </source>
</evidence>
<gene>
    <name evidence="10" type="ORF">ESA94_06975</name>
</gene>
<evidence type="ECO:0000256" key="7">
    <source>
        <dbReference type="ARBA" id="ARBA00023136"/>
    </source>
</evidence>
<keyword evidence="2" id="KW-0813">Transport</keyword>